<proteinExistence type="predicted"/>
<dbReference type="Proteomes" id="UP000294850">
    <property type="component" value="Unassembled WGS sequence"/>
</dbReference>
<keyword evidence="1" id="KW-0732">Signal</keyword>
<gene>
    <name evidence="2" type="ORF">E0F88_13910</name>
</gene>
<keyword evidence="3" id="KW-1185">Reference proteome</keyword>
<evidence type="ECO:0000256" key="1">
    <source>
        <dbReference type="SAM" id="SignalP"/>
    </source>
</evidence>
<dbReference type="OrthoDB" id="333971at2"/>
<evidence type="ECO:0000313" key="3">
    <source>
        <dbReference type="Proteomes" id="UP000294850"/>
    </source>
</evidence>
<organism evidence="2 3">
    <name type="scientific">Dyadobacter psychrotolerans</name>
    <dbReference type="NCBI Taxonomy" id="2541721"/>
    <lineage>
        <taxon>Bacteria</taxon>
        <taxon>Pseudomonadati</taxon>
        <taxon>Bacteroidota</taxon>
        <taxon>Cytophagia</taxon>
        <taxon>Cytophagales</taxon>
        <taxon>Spirosomataceae</taxon>
        <taxon>Dyadobacter</taxon>
    </lineage>
</organism>
<evidence type="ECO:0008006" key="4">
    <source>
        <dbReference type="Google" id="ProtNLM"/>
    </source>
</evidence>
<dbReference type="AlphaFoldDB" id="A0A4R5DTI6"/>
<dbReference type="EMBL" id="SMFL01000004">
    <property type="protein sequence ID" value="TDE15724.1"/>
    <property type="molecule type" value="Genomic_DNA"/>
</dbReference>
<protein>
    <recommendedName>
        <fullName evidence="4">Bacterial surface antigen (D15) domain-containing protein</fullName>
    </recommendedName>
</protein>
<accession>A0A4R5DTI6</accession>
<feature type="signal peptide" evidence="1">
    <location>
        <begin position="1"/>
        <end position="15"/>
    </location>
</feature>
<comment type="caution">
    <text evidence="2">The sequence shown here is derived from an EMBL/GenBank/DDBJ whole genome shotgun (WGS) entry which is preliminary data.</text>
</comment>
<feature type="chain" id="PRO_5020489008" description="Bacterial surface antigen (D15) domain-containing protein" evidence="1">
    <location>
        <begin position="16"/>
        <end position="850"/>
    </location>
</feature>
<sequence>MISTVLLLVFSAATAQTTFGDSITIAVGPEYNKVSKLHKIFLGAHNRAVWAAPVKLRVLYLSTEKGGLKIVQLGGGNQTRSLRLQDPSGRQWVLRTLQKYPDRKLSENLKNTIASDILKDQVSATHPFSSLVVPALAEALGIAHANPEIVYLAEDTALGNYNNDFAKQVFLFEERAPLDADKTYSTRTIQDKIHNDNDNSVDEKMVLRARLLDMLLGDWDRHEDQWRWERIKGKKGDTYLPVPRDRDQVFYKTSGIFPWFVSHGWLRSKFQPYENKIRDIKTWNLQNQSFDRYFLNQLGADDWKEQISLVQKSLTDELITGSVRLMPDTVFQISGKEIISRFIERRNMLTDQALKYYRFLSKEVEIPATDKHDNFDIQNNPDGSLKVTVNKIKKDGSIDHVTYMRTFYPETTKEVRLYGFDNSDKFNLNGSPPSPITVRIIAGAGEDSVTISKNLYNQQRLYIYDRKDEKNSFPLRSQASLRLSNDTLANSYDKTSYQYDRFALITTATYGVDKGVSLMGGFSYEKHGFRKQPYAYRHELLADYSIARESFLITYLGDFKKVIGNNNLMINVRSRGPNNVSNFFGVGNESVFVNDDDKEIDYYRNRYDYLTGDISLYRDVRGWRFSAGIAGQYYNSKQDHNQDKFLNEYNKLTPSERVFTNKGYVGAMINSTLDTRNKGIVRIGGITWNTTLAGYKAVSGSYKSLMQISSEFGFTINPGQDSVLIVTNRTGGGAVFGEPEFFQKERLGGLANLRGFNTGRFTGQQMLYNNVEMRLKLFDFKSYLLPGSVGVIGLHDLGRVWVHDEKSNKIHVGYGGGIYIIPAQMLVFEVMVGVSRERVIPYFTLGVRLN</sequence>
<reference evidence="2 3" key="1">
    <citation type="submission" date="2019-03" db="EMBL/GenBank/DDBJ databases">
        <title>Dyadobacter AR-3-6 sp. nov., isolated from arctic soil.</title>
        <authorList>
            <person name="Chaudhary D.K."/>
        </authorList>
    </citation>
    <scope>NUCLEOTIDE SEQUENCE [LARGE SCALE GENOMIC DNA]</scope>
    <source>
        <strain evidence="2 3">AR-3-6</strain>
    </source>
</reference>
<evidence type="ECO:0000313" key="2">
    <source>
        <dbReference type="EMBL" id="TDE15724.1"/>
    </source>
</evidence>
<name>A0A4R5DTI6_9BACT</name>